<keyword evidence="2" id="KW-1185">Reference proteome</keyword>
<proteinExistence type="predicted"/>
<evidence type="ECO:0000313" key="2">
    <source>
        <dbReference type="Proteomes" id="UP000252415"/>
    </source>
</evidence>
<name>A0A368VJ76_9BACL</name>
<comment type="caution">
    <text evidence="1">The sequence shown here is derived from an EMBL/GenBank/DDBJ whole genome shotgun (WGS) entry which is preliminary data.</text>
</comment>
<protein>
    <submittedName>
        <fullName evidence="1">Uncharacterized protein</fullName>
    </submittedName>
</protein>
<dbReference type="Proteomes" id="UP000252415">
    <property type="component" value="Unassembled WGS sequence"/>
</dbReference>
<organism evidence="1 2">
    <name type="scientific">Paenibacillus prosopidis</name>
    <dbReference type="NCBI Taxonomy" id="630520"/>
    <lineage>
        <taxon>Bacteria</taxon>
        <taxon>Bacillati</taxon>
        <taxon>Bacillota</taxon>
        <taxon>Bacilli</taxon>
        <taxon>Bacillales</taxon>
        <taxon>Paenibacillaceae</taxon>
        <taxon>Paenibacillus</taxon>
    </lineage>
</organism>
<gene>
    <name evidence="1" type="ORF">DFP97_12221</name>
</gene>
<accession>A0A368VJ76</accession>
<reference evidence="1 2" key="1">
    <citation type="submission" date="2018-07" db="EMBL/GenBank/DDBJ databases">
        <title>Genomic Encyclopedia of Type Strains, Phase III (KMG-III): the genomes of soil and plant-associated and newly described type strains.</title>
        <authorList>
            <person name="Whitman W."/>
        </authorList>
    </citation>
    <scope>NUCLEOTIDE SEQUENCE [LARGE SCALE GENOMIC DNA]</scope>
    <source>
        <strain evidence="1 2">CECT 7506</strain>
    </source>
</reference>
<dbReference type="EMBL" id="QPJD01000022">
    <property type="protein sequence ID" value="RCW41585.1"/>
    <property type="molecule type" value="Genomic_DNA"/>
</dbReference>
<sequence>MNDALVPSDTIPFELSEALMIQIGFQSVTFQGFNDESGYVFCGINDEGKWDVQVDYDPVYDCADVRYHANFNGKNIQHETDMFL</sequence>
<dbReference type="RefSeq" id="WP_114383684.1">
    <property type="nucleotide sequence ID" value="NZ_QPJD01000022.1"/>
</dbReference>
<dbReference type="AlphaFoldDB" id="A0A368VJ76"/>
<evidence type="ECO:0000313" key="1">
    <source>
        <dbReference type="EMBL" id="RCW41585.1"/>
    </source>
</evidence>